<dbReference type="KEGG" id="rarg:115740979"/>
<feature type="transmembrane region" description="Helical" evidence="3">
    <location>
        <begin position="1446"/>
        <end position="1468"/>
    </location>
</feature>
<keyword evidence="3" id="KW-1133">Transmembrane helix</keyword>
<feature type="domain" description="CAAX prenyl protease 2/Lysostaphin resistance protein A-like" evidence="4">
    <location>
        <begin position="1583"/>
        <end position="1662"/>
    </location>
</feature>
<feature type="compositionally biased region" description="Basic and acidic residues" evidence="2">
    <location>
        <begin position="880"/>
        <end position="893"/>
    </location>
</feature>
<sequence length="1729" mass="189729">MNHLRSPTARPPPATALLCPKHPFRVREFRVYKRRKLKPASRRHLPLRAQLGDFHLPFDDLLHGLVSRLSPEVLLPGAFGFASGTAFSIARRKAGRSKRDRRCSDVGEWILFSSPTPFNRFVLLRCPSISFQGSELLEDVNEKLVKEDRHFVRLDSGRMQVREGDGALEEKLEYQRVCVGAADGGVISIDWPANLDLREEHGLDSTLLLVPGTAEGSMDENVRAFVCEALRHGFFPVVMNPRGCAGSPLTTARLFTAADSDDICTAVQFISKARPWTTLMGVGWGFGANMLTKYLAEVGERTPLAAATCINNPFDLEEVTRSSSHHVGTDENLTSGLVDILRSNKELFQGRAKGFNVEKALVAKSVREFEKAISMVSYGFEAIEDFYSKSSTRDSVGSMKIPVLFMQSDDGEVPLFSVPRSKIAENPYTSLLLCSCLPSSAAADSRSALSWCRHLTIEWLAAVELGLLKGRHPLLSDIDVTINPSKGFPLAEGKTSNKSDKVSKYFEFTRTNGSNGHAIGPRDKMLEDFGAGYGNFQSRQSPRRELDGAMHQSSTLDGELVKEEDSSTVTEKGQVLQSAQVVMNMLDVTMPGILAEEEKKKVLTAVNQGETLMKALQDAVPEDVRDKLTTAVSGIVHTQGSNLKLDGILDIGSIPSFSSGMKSQIQETESGISIKDGLHKDTYSSDQMHKSDNLALGNASDDNQLQKENPATLEAEHHSTDRSVSVNEDDIQKDARDLGDNHDNAESLKNPRTDDKSVVADLATNEEFNSQKNEEKSGDSLAEPRKITSANKAEEFQSPSGSPSETQQIENDDSDPQKRENKSLQPVMEQNKSSITGSSSSTFSVSEALDALTGMDDSTQVAVNSVFGVLEEMITQLEESSDRKNEENDKVGDGELDSLSSKHDHVHEKATEQKNVDACNRQEKTVAQNNGKNEFEAEKPAQVFVDSNRLSEGEGISDNIDKQIGKSHGQLVNRKLVDSSPELRRVNNIPLYPRPNAYGDFLHDAYFRSYLLSKYPTKSLDKDATTALLLDYIPEEGQWKLLEQPGSNGYSAVLLTKKRHLNNELLCSGEEKGTIEPSYTILDTEKQNPIQENEMIDRMDKKAGIDDTRSTELMDFVRKIILDCLQVEVDRKHNLEDMEELESSLARDFDHVADAVCLVVDHEKEHVLDLETRKHSIGQGSLKLGSLQGEQIITAISSAVQETNYLRRVLPVGVIVGSCLAALRKSFDVATTQDNVEMNTDLSQAQKLGNVTHDDFDEKDVIQSQKFAEISSTKLSATGIDESAFKKFDQDAPSASLCKGERDNDGKNGNNNKAMAGMVAAAALGTSALLVQHELDNCDSIGDGGAQKKELDKLDDASSGKDENNIVTSLAEKAMSVAGPVVPTKDGEVDQERLVAMLADLGQRGGMLKLVGKIALLWGGLRGAMSLTDKLILFLRIAERPLFQRIVGFVAMVLVLWSPVVVPLFPTLVRSWMSHSSSGIADFACIIGLYIAVTILVMLWGKRIRGHEYPLKQYGLDLMSMQKIQAFLRGLVGGILLVLSIQYVNSLLGCVSFSCPPSLHSSSLDAMTRLKSYGQMLILVGRGAVTAISVAVVEELLFRSWLIEEVTADLGYHQGVILSGLAFSLFQRSPWAIPGLWLLSLCLSGLRHISEGSLAVPIGLRAGIIVSSYTLQSGGFLVHNPNFPLWITGTHPFQPFSGIVGLTFSLVLAIMLYPREAAMNKELIRSMRE</sequence>
<dbReference type="InterPro" id="IPR050960">
    <property type="entry name" value="AB_hydrolase_4_sf"/>
</dbReference>
<protein>
    <submittedName>
        <fullName evidence="7">Uncharacterized protein LOC115740979 isoform X1</fullName>
    </submittedName>
</protein>
<evidence type="ECO:0000256" key="2">
    <source>
        <dbReference type="SAM" id="MobiDB-lite"/>
    </source>
</evidence>
<feature type="compositionally biased region" description="Basic and acidic residues" evidence="2">
    <location>
        <begin position="772"/>
        <end position="786"/>
    </location>
</feature>
<keyword evidence="3" id="KW-0472">Membrane</keyword>
<evidence type="ECO:0000259" key="5">
    <source>
        <dbReference type="Pfam" id="PF24930"/>
    </source>
</evidence>
<keyword evidence="3" id="KW-0812">Transmembrane</keyword>
<feature type="compositionally biased region" description="Polar residues" evidence="2">
    <location>
        <begin position="797"/>
        <end position="809"/>
    </location>
</feature>
<dbReference type="Pfam" id="PF02517">
    <property type="entry name" value="Rce1-like"/>
    <property type="match status" value="1"/>
</dbReference>
<dbReference type="InterPro" id="IPR003675">
    <property type="entry name" value="Rce1/LyrA-like_dom"/>
</dbReference>
<feature type="transmembrane region" description="Helical" evidence="3">
    <location>
        <begin position="1406"/>
        <end position="1425"/>
    </location>
</feature>
<feature type="transmembrane region" description="Helical" evidence="3">
    <location>
        <begin position="1526"/>
        <end position="1544"/>
    </location>
</feature>
<name>A0A8B8P7B8_9MYRT</name>
<dbReference type="RefSeq" id="XP_030530519.2">
    <property type="nucleotide sequence ID" value="XM_030674659.2"/>
</dbReference>
<feature type="compositionally biased region" description="Low complexity" evidence="2">
    <location>
        <begin position="833"/>
        <end position="842"/>
    </location>
</feature>
<evidence type="ECO:0000259" key="4">
    <source>
        <dbReference type="Pfam" id="PF02517"/>
    </source>
</evidence>
<feature type="region of interest" description="Disordered" evidence="2">
    <location>
        <begin position="659"/>
        <end position="685"/>
    </location>
</feature>
<comment type="similarity">
    <text evidence="1">Belongs to the AB hydrolase superfamily. AB hydrolase 4 family.</text>
</comment>
<feature type="region of interest" description="Disordered" evidence="2">
    <location>
        <begin position="734"/>
        <end position="842"/>
    </location>
</feature>
<feature type="region of interest" description="Disordered" evidence="2">
    <location>
        <begin position="877"/>
        <end position="915"/>
    </location>
</feature>
<feature type="compositionally biased region" description="Basic and acidic residues" evidence="2">
    <location>
        <begin position="734"/>
        <end position="758"/>
    </location>
</feature>
<organism evidence="6 7">
    <name type="scientific">Rhodamnia argentea</name>
    <dbReference type="NCBI Taxonomy" id="178133"/>
    <lineage>
        <taxon>Eukaryota</taxon>
        <taxon>Viridiplantae</taxon>
        <taxon>Streptophyta</taxon>
        <taxon>Embryophyta</taxon>
        <taxon>Tracheophyta</taxon>
        <taxon>Spermatophyta</taxon>
        <taxon>Magnoliopsida</taxon>
        <taxon>eudicotyledons</taxon>
        <taxon>Gunneridae</taxon>
        <taxon>Pentapetalae</taxon>
        <taxon>rosids</taxon>
        <taxon>malvids</taxon>
        <taxon>Myrtales</taxon>
        <taxon>Myrtaceae</taxon>
        <taxon>Myrtoideae</taxon>
        <taxon>Myrteae</taxon>
        <taxon>Australasian group</taxon>
        <taxon>Rhodamnia</taxon>
    </lineage>
</organism>
<accession>A0A8B8P7B8</accession>
<feature type="transmembrane region" description="Helical" evidence="3">
    <location>
        <begin position="1480"/>
        <end position="1501"/>
    </location>
</feature>
<dbReference type="InterPro" id="IPR029058">
    <property type="entry name" value="AB_hydrolase_fold"/>
</dbReference>
<dbReference type="Proteomes" id="UP000827889">
    <property type="component" value="Chromosome 4"/>
</dbReference>
<dbReference type="GO" id="GO:0080120">
    <property type="term" value="P:CAAX-box protein maturation"/>
    <property type="evidence" value="ECO:0007669"/>
    <property type="project" value="UniProtKB-ARBA"/>
</dbReference>
<feature type="domain" description="DUF7750" evidence="5">
    <location>
        <begin position="573"/>
        <end position="637"/>
    </location>
</feature>
<feature type="region of interest" description="Disordered" evidence="2">
    <location>
        <begin position="537"/>
        <end position="570"/>
    </location>
</feature>
<dbReference type="GO" id="GO:0047372">
    <property type="term" value="F:monoacylglycerol lipase activity"/>
    <property type="evidence" value="ECO:0007669"/>
    <property type="project" value="TreeGrafter"/>
</dbReference>
<dbReference type="GeneID" id="115740979"/>
<feature type="compositionally biased region" description="Basic and acidic residues" evidence="2">
    <location>
        <begin position="900"/>
        <end position="915"/>
    </location>
</feature>
<dbReference type="PANTHER" id="PTHR10794">
    <property type="entry name" value="ABHYDROLASE DOMAIN-CONTAINING PROTEIN"/>
    <property type="match status" value="1"/>
</dbReference>
<dbReference type="Pfam" id="PF24930">
    <property type="entry name" value="DUF7750"/>
    <property type="match status" value="1"/>
</dbReference>
<dbReference type="InterPro" id="IPR056652">
    <property type="entry name" value="DUF7750"/>
</dbReference>
<evidence type="ECO:0000256" key="1">
    <source>
        <dbReference type="ARBA" id="ARBA00010884"/>
    </source>
</evidence>
<gene>
    <name evidence="7" type="primary">LOC115740979</name>
</gene>
<keyword evidence="6" id="KW-1185">Reference proteome</keyword>
<dbReference type="SUPFAM" id="SSF53474">
    <property type="entry name" value="alpha/beta-Hydrolases"/>
    <property type="match status" value="1"/>
</dbReference>
<evidence type="ECO:0000256" key="3">
    <source>
        <dbReference type="SAM" id="Phobius"/>
    </source>
</evidence>
<dbReference type="Gene3D" id="3.40.50.1820">
    <property type="entry name" value="alpha/beta hydrolase"/>
    <property type="match status" value="1"/>
</dbReference>
<feature type="compositionally biased region" description="Polar residues" evidence="2">
    <location>
        <begin position="659"/>
        <end position="671"/>
    </location>
</feature>
<evidence type="ECO:0000313" key="6">
    <source>
        <dbReference type="Proteomes" id="UP000827889"/>
    </source>
</evidence>
<dbReference type="PANTHER" id="PTHR10794:SF92">
    <property type="entry name" value="EMBRYOGENESIS-ASSOCIATED PROTEIN EMB8"/>
    <property type="match status" value="1"/>
</dbReference>
<proteinExistence type="inferred from homology"/>
<reference evidence="7" key="1">
    <citation type="submission" date="2025-08" db="UniProtKB">
        <authorList>
            <consortium name="RefSeq"/>
        </authorList>
    </citation>
    <scope>IDENTIFICATION</scope>
    <source>
        <tissue evidence="7">Leaf</tissue>
    </source>
</reference>
<feature type="transmembrane region" description="Helical" evidence="3">
    <location>
        <begin position="1693"/>
        <end position="1713"/>
    </location>
</feature>
<evidence type="ECO:0000313" key="7">
    <source>
        <dbReference type="RefSeq" id="XP_030530519.2"/>
    </source>
</evidence>
<dbReference type="GO" id="GO:0034338">
    <property type="term" value="F:short-chain carboxylesterase activity"/>
    <property type="evidence" value="ECO:0007669"/>
    <property type="project" value="TreeGrafter"/>
</dbReference>
<dbReference type="GO" id="GO:0004175">
    <property type="term" value="F:endopeptidase activity"/>
    <property type="evidence" value="ECO:0007669"/>
    <property type="project" value="UniProtKB-ARBA"/>
</dbReference>
<feature type="compositionally biased region" description="Basic and acidic residues" evidence="2">
    <location>
        <begin position="676"/>
        <end position="685"/>
    </location>
</feature>